<evidence type="ECO:0000313" key="1">
    <source>
        <dbReference type="EMBL" id="ABF18139.1"/>
    </source>
</evidence>
<organism evidence="1">
    <name type="scientific">Aedes aegypti</name>
    <name type="common">Yellowfever mosquito</name>
    <name type="synonym">Culex aegypti</name>
    <dbReference type="NCBI Taxonomy" id="7159"/>
    <lineage>
        <taxon>Eukaryota</taxon>
        <taxon>Metazoa</taxon>
        <taxon>Ecdysozoa</taxon>
        <taxon>Arthropoda</taxon>
        <taxon>Hexapoda</taxon>
        <taxon>Insecta</taxon>
        <taxon>Pterygota</taxon>
        <taxon>Neoptera</taxon>
        <taxon>Endopterygota</taxon>
        <taxon>Diptera</taxon>
        <taxon>Nematocera</taxon>
        <taxon>Culicoidea</taxon>
        <taxon>Culicidae</taxon>
        <taxon>Culicinae</taxon>
        <taxon>Aedini</taxon>
        <taxon>Aedes</taxon>
        <taxon>Stegomyia</taxon>
    </lineage>
</organism>
<protein>
    <submittedName>
        <fullName evidence="1">Uncharacterized protein</fullName>
    </submittedName>
</protein>
<dbReference type="AlphaFoldDB" id="Q1HRI8"/>
<reference evidence="1" key="1">
    <citation type="submission" date="2006-03" db="EMBL/GenBank/DDBJ databases">
        <authorList>
            <person name="Ribeiro J.M.C."/>
            <person name="Chandra P.K."/>
            <person name="Calvo E."/>
            <person name="Pham V.M."/>
            <person name="Wikel S.K."/>
        </authorList>
    </citation>
    <scope>NUCLEOTIDE SEQUENCE</scope>
</reference>
<name>Q1HRI8_AEDAE</name>
<proteinExistence type="evidence at transcript level"/>
<sequence>MCLPLLLRSSPTQVGKRRNIIQLTVTFTTCEIFKIYRQAILSPISVSGGALPPYDDMLFRSGRPLNSHTHIFRQHCLFNGLWVNVVCCTHRYRFGGVWSGSTTASYRHTNGKVTDCAKRRLT</sequence>
<reference evidence="1" key="2">
    <citation type="journal article" date="2007" name="BMC Genomics">
        <title>An annotated catalogue of salivary gland transcripts in the adult female mosquito, Aedes aegypti.</title>
        <authorList>
            <person name="Ribeiro J.M."/>
            <person name="Arca B."/>
            <person name="Lombardo F."/>
            <person name="Calvo E."/>
            <person name="Phan V.M."/>
            <person name="Chandra P.K."/>
            <person name="Wikel S.K."/>
        </authorList>
    </citation>
    <scope>NUCLEOTIDE SEQUENCE</scope>
</reference>
<accession>Q1HRI8</accession>
<dbReference type="EMBL" id="DQ440106">
    <property type="protein sequence ID" value="ABF18139.1"/>
    <property type="molecule type" value="mRNA"/>
</dbReference>